<dbReference type="Gene3D" id="3.40.50.1820">
    <property type="entry name" value="alpha/beta hydrolase"/>
    <property type="match status" value="1"/>
</dbReference>
<gene>
    <name evidence="3" type="ORF">C1O66_02320</name>
</gene>
<accession>A0A2N8L3G6</accession>
<comment type="caution">
    <text evidence="3">The sequence shown here is derived from an EMBL/GenBank/DDBJ whole genome shotgun (WGS) entry which is preliminary data.</text>
</comment>
<name>A0A2N8L3G6_9BURK</name>
<dbReference type="AlphaFoldDB" id="A0A2N8L3G6"/>
<reference evidence="3 4" key="1">
    <citation type="submission" date="2018-01" db="EMBL/GenBank/DDBJ databases">
        <title>Draft genome sequence of Paucibacter aquatile CR182 isolated from freshwater of the Nakdong River.</title>
        <authorList>
            <person name="Choi A."/>
            <person name="Chung E.J."/>
        </authorList>
    </citation>
    <scope>NUCLEOTIDE SEQUENCE [LARGE SCALE GENOMIC DNA]</scope>
    <source>
        <strain evidence="3 4">CR182</strain>
    </source>
</reference>
<feature type="domain" description="Peptidase S9 prolyl oligopeptidase catalytic" evidence="2">
    <location>
        <begin position="456"/>
        <end position="650"/>
    </location>
</feature>
<sequence length="698" mass="76876">MSLSLSVSLSLSMRLRVLPALALLLFAYDAGASVGLAAADREALQGAAAESAKQAPAELPGRAAFLGTRGWEQVSLSPDGKWLGVSHRLESDIALSIEALDAGSATSTRGVLLKNLNGARWQWAADGAGLWLSSPTQISWVSLSGQVRTVYALKKELRSRVLSVDPVQQAMLIDERLQPAHNSAHRLLRVYSDGRVETLLQREEAIRNAVFDGQGVLRGLRLRNAQYRDALWHNAAPRGETPRWQLAWACPPLDACSLTAADEQGVWFESPKLTDRTSLLRWQAKASSLSLVSEDPQRISDLKEALLDGRGGPPLAVAWYTDRQRWQALDPAFAPVLKQLETRFPFQDLYLSIDRTRSRLLVLETHARLQWPRAHVMDLRSAALRPVLEDLRAQTKPVSESALAAARFFSWQASDGMRLHGQLYLPPGKRARELPLVALIHGGPFSQTRSEYHRWTQLMVSRGAAVFTPNFRASEGYGQQYLLAHKGDFGKGAVLRDVLEGMDALLAQGIGDPDRQALVGHSFGGYGALMGVTHHPGRFRFALALAAPSDFGWAMKWYVDNESDPLRGDSLPMAQRAPYLGVPIGDETFMRRMREQSAATNARQLRVPVYLWAGAQDDRVPLKSIAHYAATLKSLGKPVSLWVDDKASHNPTEPVQWEALFYLSERALHAHFGGPAPQPPSAVLATYLQKAQRIGGLP</sequence>
<evidence type="ECO:0000259" key="2">
    <source>
        <dbReference type="Pfam" id="PF00326"/>
    </source>
</evidence>
<keyword evidence="1" id="KW-0378">Hydrolase</keyword>
<evidence type="ECO:0000313" key="3">
    <source>
        <dbReference type="EMBL" id="PND40239.1"/>
    </source>
</evidence>
<keyword evidence="4" id="KW-1185">Reference proteome</keyword>
<dbReference type="GO" id="GO:0004252">
    <property type="term" value="F:serine-type endopeptidase activity"/>
    <property type="evidence" value="ECO:0007669"/>
    <property type="project" value="TreeGrafter"/>
</dbReference>
<evidence type="ECO:0000313" key="4">
    <source>
        <dbReference type="Proteomes" id="UP000235916"/>
    </source>
</evidence>
<dbReference type="GO" id="GO:0006508">
    <property type="term" value="P:proteolysis"/>
    <property type="evidence" value="ECO:0007669"/>
    <property type="project" value="InterPro"/>
</dbReference>
<dbReference type="SUPFAM" id="SSF53474">
    <property type="entry name" value="alpha/beta-Hydrolases"/>
    <property type="match status" value="1"/>
</dbReference>
<protein>
    <recommendedName>
        <fullName evidence="2">Peptidase S9 prolyl oligopeptidase catalytic domain-containing protein</fullName>
    </recommendedName>
</protein>
<dbReference type="InterPro" id="IPR029058">
    <property type="entry name" value="AB_hydrolase_fold"/>
</dbReference>
<evidence type="ECO:0000256" key="1">
    <source>
        <dbReference type="ARBA" id="ARBA00022801"/>
    </source>
</evidence>
<dbReference type="PANTHER" id="PTHR42776">
    <property type="entry name" value="SERINE PEPTIDASE S9 FAMILY MEMBER"/>
    <property type="match status" value="1"/>
</dbReference>
<proteinExistence type="predicted"/>
<dbReference type="InterPro" id="IPR001375">
    <property type="entry name" value="Peptidase_S9_cat"/>
</dbReference>
<dbReference type="PANTHER" id="PTHR42776:SF27">
    <property type="entry name" value="DIPEPTIDYL PEPTIDASE FAMILY MEMBER 6"/>
    <property type="match status" value="1"/>
</dbReference>
<dbReference type="Proteomes" id="UP000235916">
    <property type="component" value="Unassembled WGS sequence"/>
</dbReference>
<dbReference type="EMBL" id="POSP01000001">
    <property type="protein sequence ID" value="PND40239.1"/>
    <property type="molecule type" value="Genomic_DNA"/>
</dbReference>
<dbReference type="OrthoDB" id="4269629at2"/>
<dbReference type="Pfam" id="PF00326">
    <property type="entry name" value="Peptidase_S9"/>
    <property type="match status" value="1"/>
</dbReference>
<organism evidence="3 4">
    <name type="scientific">Kinneretia aquatilis</name>
    <dbReference type="NCBI Taxonomy" id="2070761"/>
    <lineage>
        <taxon>Bacteria</taxon>
        <taxon>Pseudomonadati</taxon>
        <taxon>Pseudomonadota</taxon>
        <taxon>Betaproteobacteria</taxon>
        <taxon>Burkholderiales</taxon>
        <taxon>Sphaerotilaceae</taxon>
        <taxon>Roseateles</taxon>
    </lineage>
</organism>